<dbReference type="SMART" id="SM00878">
    <property type="entry name" value="Biotin_carb_C"/>
    <property type="match status" value="1"/>
</dbReference>
<evidence type="ECO:0000259" key="5">
    <source>
        <dbReference type="PROSITE" id="PS50968"/>
    </source>
</evidence>
<dbReference type="GO" id="GO:0005524">
    <property type="term" value="F:ATP binding"/>
    <property type="evidence" value="ECO:0007669"/>
    <property type="project" value="UniProtKB-KW"/>
</dbReference>
<dbReference type="InterPro" id="IPR050856">
    <property type="entry name" value="Biotin_carboxylase_complex"/>
</dbReference>
<keyword evidence="3" id="KW-0067">ATP-binding</keyword>
<dbReference type="GO" id="GO:0046872">
    <property type="term" value="F:metal ion binding"/>
    <property type="evidence" value="ECO:0007669"/>
    <property type="project" value="InterPro"/>
</dbReference>
<dbReference type="Pfam" id="PF02786">
    <property type="entry name" value="CPSase_L_D2"/>
    <property type="match status" value="1"/>
</dbReference>
<dbReference type="PANTHER" id="PTHR18866:SF33">
    <property type="entry name" value="METHYLCROTONOYL-COA CARBOXYLASE SUBUNIT ALPHA, MITOCHONDRIAL-RELATED"/>
    <property type="match status" value="1"/>
</dbReference>
<evidence type="ECO:0000256" key="3">
    <source>
        <dbReference type="ARBA" id="ARBA00022840"/>
    </source>
</evidence>
<evidence type="ECO:0000256" key="4">
    <source>
        <dbReference type="ARBA" id="ARBA00023267"/>
    </source>
</evidence>
<dbReference type="SUPFAM" id="SSF56059">
    <property type="entry name" value="Glutathione synthetase ATP-binding domain-like"/>
    <property type="match status" value="1"/>
</dbReference>
<dbReference type="CDD" id="cd06850">
    <property type="entry name" value="biotinyl_domain"/>
    <property type="match status" value="1"/>
</dbReference>
<feature type="non-terminal residue" evidence="8">
    <location>
        <position position="1"/>
    </location>
</feature>
<dbReference type="Pfam" id="PF00364">
    <property type="entry name" value="Biotin_lipoyl"/>
    <property type="match status" value="1"/>
</dbReference>
<evidence type="ECO:0000313" key="8">
    <source>
        <dbReference type="EMBL" id="SVC45431.1"/>
    </source>
</evidence>
<protein>
    <recommendedName>
        <fullName evidence="9">Lipoyl-binding domain-containing protein</fullName>
    </recommendedName>
</protein>
<evidence type="ECO:0000259" key="7">
    <source>
        <dbReference type="PROSITE" id="PS50979"/>
    </source>
</evidence>
<gene>
    <name evidence="8" type="ORF">METZ01_LOCUS298285</name>
</gene>
<dbReference type="InterPro" id="IPR000089">
    <property type="entry name" value="Biotin_lipoyl"/>
</dbReference>
<dbReference type="InterPro" id="IPR001882">
    <property type="entry name" value="Biotin_BS"/>
</dbReference>
<keyword evidence="1" id="KW-0436">Ligase</keyword>
<feature type="domain" description="ATP-grasp" evidence="6">
    <location>
        <begin position="20"/>
        <end position="97"/>
    </location>
</feature>
<dbReference type="PROSITE" id="PS00867">
    <property type="entry name" value="CPSASE_2"/>
    <property type="match status" value="1"/>
</dbReference>
<dbReference type="InterPro" id="IPR011053">
    <property type="entry name" value="Single_hybrid_motif"/>
</dbReference>
<organism evidence="8">
    <name type="scientific">marine metagenome</name>
    <dbReference type="NCBI Taxonomy" id="408172"/>
    <lineage>
        <taxon>unclassified sequences</taxon>
        <taxon>metagenomes</taxon>
        <taxon>ecological metagenomes</taxon>
    </lineage>
</organism>
<dbReference type="AlphaFoldDB" id="A0A382MDW9"/>
<dbReference type="InterPro" id="IPR005482">
    <property type="entry name" value="Biotin_COase_C"/>
</dbReference>
<evidence type="ECO:0000256" key="2">
    <source>
        <dbReference type="ARBA" id="ARBA00022741"/>
    </source>
</evidence>
<dbReference type="EMBL" id="UINC01092119">
    <property type="protein sequence ID" value="SVC45431.1"/>
    <property type="molecule type" value="Genomic_DNA"/>
</dbReference>
<dbReference type="Pfam" id="PF02785">
    <property type="entry name" value="Biotin_carb_C"/>
    <property type="match status" value="1"/>
</dbReference>
<dbReference type="PANTHER" id="PTHR18866">
    <property type="entry name" value="CARBOXYLASE:PYRUVATE/ACETYL-COA/PROPIONYL-COA CARBOXYLASE"/>
    <property type="match status" value="1"/>
</dbReference>
<dbReference type="InterPro" id="IPR005479">
    <property type="entry name" value="CPAse_ATP-bd"/>
</dbReference>
<name>A0A382MDW9_9ZZZZ</name>
<proteinExistence type="predicted"/>
<dbReference type="PROSITE" id="PS50968">
    <property type="entry name" value="BIOTINYL_LIPOYL"/>
    <property type="match status" value="1"/>
</dbReference>
<reference evidence="8" key="1">
    <citation type="submission" date="2018-05" db="EMBL/GenBank/DDBJ databases">
        <authorList>
            <person name="Lanie J.A."/>
            <person name="Ng W.-L."/>
            <person name="Kazmierczak K.M."/>
            <person name="Andrzejewski T.M."/>
            <person name="Davidsen T.M."/>
            <person name="Wayne K.J."/>
            <person name="Tettelin H."/>
            <person name="Glass J.I."/>
            <person name="Rusch D."/>
            <person name="Podicherti R."/>
            <person name="Tsui H.-C.T."/>
            <person name="Winkler M.E."/>
        </authorList>
    </citation>
    <scope>NUCLEOTIDE SEQUENCE</scope>
</reference>
<dbReference type="SUPFAM" id="SSF51246">
    <property type="entry name" value="Rudiment single hybrid motif"/>
    <property type="match status" value="1"/>
</dbReference>
<accession>A0A382MDW9</accession>
<dbReference type="GO" id="GO:0016874">
    <property type="term" value="F:ligase activity"/>
    <property type="evidence" value="ECO:0007669"/>
    <property type="project" value="UniProtKB-KW"/>
</dbReference>
<dbReference type="PROSITE" id="PS50979">
    <property type="entry name" value="BC"/>
    <property type="match status" value="1"/>
</dbReference>
<feature type="domain" description="Lipoyl-binding" evidence="5">
    <location>
        <begin position="297"/>
        <end position="371"/>
    </location>
</feature>
<dbReference type="InterPro" id="IPR011764">
    <property type="entry name" value="Biotin_carboxylation_dom"/>
</dbReference>
<dbReference type="InterPro" id="IPR011761">
    <property type="entry name" value="ATP-grasp"/>
</dbReference>
<evidence type="ECO:0000259" key="6">
    <source>
        <dbReference type="PROSITE" id="PS50975"/>
    </source>
</evidence>
<dbReference type="PROSITE" id="PS00188">
    <property type="entry name" value="BIOTIN"/>
    <property type="match status" value="1"/>
</dbReference>
<sequence>ERECSVQRRYQKIIEVAPAAGLPDDARENVISAALRLAKKVGYSSLGTFEFLVDTSTESSETRFVFLEANARLQVEHTITEEVTGIDLVRAQIQIADGASLDNIGITEASAAPSGYAIQCRVNMESLAQDGTIKPSFGTISAYEPPNGPGVRTDGFGYAGYKINTSFDSLLAKVITHSRSNQFDDAIRKAIRALSEFRLEGLSVNIELLQAILNHTDFAESRIHTRWLDDNLAVLAEAGNREPALNAGAIAQNVSQDSGYAGARVDTRDPMALFNYDAEVKASQNSSSGSDSDLVNQGPDGSTALVAPIQGTIVSIDVQNGAVVEKNQPVAVIEAMKMEHVIVAPEAGIVREITMSAGDVVRENHPIVFVEERDDLQGGMATDGTES</sequence>
<dbReference type="PROSITE" id="PS50975">
    <property type="entry name" value="ATP_GRASP"/>
    <property type="match status" value="1"/>
</dbReference>
<dbReference type="Gene3D" id="3.30.470.20">
    <property type="entry name" value="ATP-grasp fold, B domain"/>
    <property type="match status" value="1"/>
</dbReference>
<keyword evidence="4" id="KW-0092">Biotin</keyword>
<keyword evidence="2" id="KW-0547">Nucleotide-binding</keyword>
<feature type="domain" description="Biotin carboxylation" evidence="7">
    <location>
        <begin position="1"/>
        <end position="233"/>
    </location>
</feature>
<dbReference type="SUPFAM" id="SSF51230">
    <property type="entry name" value="Single hybrid motif"/>
    <property type="match status" value="1"/>
</dbReference>
<dbReference type="Gene3D" id="2.40.50.100">
    <property type="match status" value="1"/>
</dbReference>
<feature type="non-terminal residue" evidence="8">
    <location>
        <position position="387"/>
    </location>
</feature>
<evidence type="ECO:0000256" key="1">
    <source>
        <dbReference type="ARBA" id="ARBA00022598"/>
    </source>
</evidence>
<evidence type="ECO:0008006" key="9">
    <source>
        <dbReference type="Google" id="ProtNLM"/>
    </source>
</evidence>
<dbReference type="InterPro" id="IPR011054">
    <property type="entry name" value="Rudment_hybrid_motif"/>
</dbReference>